<dbReference type="InterPro" id="IPR005151">
    <property type="entry name" value="Tail-specific_protease"/>
</dbReference>
<dbReference type="Proteomes" id="UP000199438">
    <property type="component" value="Unassembled WGS sequence"/>
</dbReference>
<accession>A0A1I1DX58</accession>
<keyword evidence="3" id="KW-1185">Reference proteome</keyword>
<evidence type="ECO:0000313" key="2">
    <source>
        <dbReference type="EMBL" id="SFB77618.1"/>
    </source>
</evidence>
<dbReference type="InterPro" id="IPR029045">
    <property type="entry name" value="ClpP/crotonase-like_dom_sf"/>
</dbReference>
<organism evidence="2 3">
    <name type="scientific">Zunongwangia mangrovi</name>
    <dbReference type="NCBI Taxonomy" id="1334022"/>
    <lineage>
        <taxon>Bacteria</taxon>
        <taxon>Pseudomonadati</taxon>
        <taxon>Bacteroidota</taxon>
        <taxon>Flavobacteriia</taxon>
        <taxon>Flavobacteriales</taxon>
        <taxon>Flavobacteriaceae</taxon>
        <taxon>Zunongwangia</taxon>
    </lineage>
</organism>
<dbReference type="PANTHER" id="PTHR32060">
    <property type="entry name" value="TAIL-SPECIFIC PROTEASE"/>
    <property type="match status" value="1"/>
</dbReference>
<dbReference type="EMBL" id="FOKV01000001">
    <property type="protein sequence ID" value="SFB77618.1"/>
    <property type="molecule type" value="Genomic_DNA"/>
</dbReference>
<dbReference type="Gene3D" id="3.90.226.10">
    <property type="entry name" value="2-enoyl-CoA Hydratase, Chain A, domain 1"/>
    <property type="match status" value="1"/>
</dbReference>
<dbReference type="GO" id="GO:0007165">
    <property type="term" value="P:signal transduction"/>
    <property type="evidence" value="ECO:0007669"/>
    <property type="project" value="TreeGrafter"/>
</dbReference>
<dbReference type="STRING" id="1334022.SAMN04487907_101583"/>
<dbReference type="GO" id="GO:0030288">
    <property type="term" value="C:outer membrane-bounded periplasmic space"/>
    <property type="evidence" value="ECO:0007669"/>
    <property type="project" value="TreeGrafter"/>
</dbReference>
<dbReference type="Gene3D" id="2.30.42.10">
    <property type="match status" value="1"/>
</dbReference>
<gene>
    <name evidence="2" type="ORF">SAMN04487907_101583</name>
</gene>
<feature type="domain" description="Tail specific protease" evidence="1">
    <location>
        <begin position="351"/>
        <end position="550"/>
    </location>
</feature>
<dbReference type="GO" id="GO:0004175">
    <property type="term" value="F:endopeptidase activity"/>
    <property type="evidence" value="ECO:0007669"/>
    <property type="project" value="TreeGrafter"/>
</dbReference>
<protein>
    <submittedName>
        <fullName evidence="2">Peptidase family S41</fullName>
    </submittedName>
</protein>
<dbReference type="PANTHER" id="PTHR32060:SF30">
    <property type="entry name" value="CARBOXY-TERMINAL PROCESSING PROTEASE CTPA"/>
    <property type="match status" value="1"/>
</dbReference>
<dbReference type="InterPro" id="IPR036034">
    <property type="entry name" value="PDZ_sf"/>
</dbReference>
<dbReference type="CDD" id="cd07562">
    <property type="entry name" value="Peptidase_S41_TRI"/>
    <property type="match status" value="1"/>
</dbReference>
<dbReference type="SUPFAM" id="SSF52096">
    <property type="entry name" value="ClpP/crotonase"/>
    <property type="match status" value="1"/>
</dbReference>
<dbReference type="SMART" id="SM00245">
    <property type="entry name" value="TSPc"/>
    <property type="match status" value="1"/>
</dbReference>
<proteinExistence type="predicted"/>
<dbReference type="AlphaFoldDB" id="A0A1I1DX58"/>
<sequence>MIIALLNSSFCLAGNQKTIKFSAKSYQKDSITGSGITFTKINDQEVKNLALLGEVWGFLKYHHPEIASGNYNWDNELFKILEETKSASTNKERDQILLDWINSFGEIKKNKTNDTEYDAYLKPDHEWITTEISSAELQNKLLEIYENRISSSKMHYVDYASKNVKNPAFLNEEAYENIPYPETGIRLVGLFRYWNIIHYFYPYKDIIDKNWNSILSEYIPEFVETKNELEYEKVFLKLIAEVKDTHANLAGETNEISKELGTYFPPVHLRFINDQLVIDDIYESEKIDQLPVKVGDVITKINGKKISEIVEEKIPYSPASNQATRLRNISYLILRNTESSSNIQIKNENGLKEVELPLFKYDDLDFYLLFRQSSETKSYKILEDNIGYIDLGIIKQKEISDIKKELIDTKGIVVDIRNYPNDFVVYSLGRFLVPKRNSFVKFTTMNLNNPGEFNFDRSKKLGSNKKSAYQGKVVLLVDERTQSQAEFTAMGFQASPNTTVIGSTTAGADGNYSRIILPGGLATGISGIGVFYPDGSPTQRIGILPDIEITPSLEGIRNGKDELLEKAIEVINK</sequence>
<name>A0A1I1DX58_9FLAO</name>
<reference evidence="3" key="1">
    <citation type="submission" date="2016-10" db="EMBL/GenBank/DDBJ databases">
        <authorList>
            <person name="Varghese N."/>
            <person name="Submissions S."/>
        </authorList>
    </citation>
    <scope>NUCLEOTIDE SEQUENCE [LARGE SCALE GENOMIC DNA]</scope>
    <source>
        <strain evidence="3">DSM 24499</strain>
    </source>
</reference>
<dbReference type="RefSeq" id="WP_175486961.1">
    <property type="nucleotide sequence ID" value="NZ_FOKV01000001.1"/>
</dbReference>
<dbReference type="Pfam" id="PF03572">
    <property type="entry name" value="Peptidase_S41"/>
    <property type="match status" value="1"/>
</dbReference>
<evidence type="ECO:0000313" key="3">
    <source>
        <dbReference type="Proteomes" id="UP000199438"/>
    </source>
</evidence>
<dbReference type="Gene3D" id="3.30.750.44">
    <property type="match status" value="1"/>
</dbReference>
<dbReference type="GO" id="GO:0006508">
    <property type="term" value="P:proteolysis"/>
    <property type="evidence" value="ECO:0007669"/>
    <property type="project" value="InterPro"/>
</dbReference>
<dbReference type="GO" id="GO:0008236">
    <property type="term" value="F:serine-type peptidase activity"/>
    <property type="evidence" value="ECO:0007669"/>
    <property type="project" value="InterPro"/>
</dbReference>
<evidence type="ECO:0000259" key="1">
    <source>
        <dbReference type="SMART" id="SM00245"/>
    </source>
</evidence>